<proteinExistence type="predicted"/>
<dbReference type="InterPro" id="IPR010333">
    <property type="entry name" value="VirJ"/>
</dbReference>
<gene>
    <name evidence="3" type="ORF">IBL26_23275</name>
</gene>
<dbReference type="Gene3D" id="3.40.50.1820">
    <property type="entry name" value="alpha/beta hydrolase"/>
    <property type="match status" value="1"/>
</dbReference>
<reference evidence="3 4" key="1">
    <citation type="journal article" date="2013" name="Int. J. Syst. Evol. Microbiol.">
        <title>Roseomonas aerophila sp. nov., isolated from air.</title>
        <authorList>
            <person name="Kim S.J."/>
            <person name="Weon H.Y."/>
            <person name="Ahn J.H."/>
            <person name="Hong S.B."/>
            <person name="Seok S.J."/>
            <person name="Whang K.S."/>
            <person name="Kwon S.W."/>
        </authorList>
    </citation>
    <scope>NUCLEOTIDE SEQUENCE [LARGE SCALE GENOMIC DNA]</scope>
    <source>
        <strain evidence="3 4">NBRC 108923</strain>
    </source>
</reference>
<evidence type="ECO:0000259" key="2">
    <source>
        <dbReference type="Pfam" id="PF06057"/>
    </source>
</evidence>
<dbReference type="InterPro" id="IPR006311">
    <property type="entry name" value="TAT_signal"/>
</dbReference>
<keyword evidence="4" id="KW-1185">Reference proteome</keyword>
<feature type="domain" description="Bacterial virulence" evidence="2">
    <location>
        <begin position="46"/>
        <end position="233"/>
    </location>
</feature>
<name>A0ABR7RTR3_9PROT</name>
<dbReference type="RefSeq" id="WP_187786899.1">
    <property type="nucleotide sequence ID" value="NZ_JACTVA010000071.1"/>
</dbReference>
<dbReference type="InterPro" id="IPR011225">
    <property type="entry name" value="IV_sec_VirJ"/>
</dbReference>
<organism evidence="3 4">
    <name type="scientific">Teichococcus aerophilus</name>
    <dbReference type="NCBI Taxonomy" id="1224513"/>
    <lineage>
        <taxon>Bacteria</taxon>
        <taxon>Pseudomonadati</taxon>
        <taxon>Pseudomonadota</taxon>
        <taxon>Alphaproteobacteria</taxon>
        <taxon>Acetobacterales</taxon>
        <taxon>Roseomonadaceae</taxon>
        <taxon>Roseomonas</taxon>
    </lineage>
</organism>
<dbReference type="Proteomes" id="UP000626026">
    <property type="component" value="Unassembled WGS sequence"/>
</dbReference>
<keyword evidence="1" id="KW-0732">Signal</keyword>
<dbReference type="InterPro" id="IPR029058">
    <property type="entry name" value="AB_hydrolase_fold"/>
</dbReference>
<evidence type="ECO:0000256" key="1">
    <source>
        <dbReference type="SAM" id="SignalP"/>
    </source>
</evidence>
<dbReference type="PIRSF" id="PIRSF029063">
    <property type="entry name" value="IV_sec_VirJ"/>
    <property type="match status" value="1"/>
</dbReference>
<dbReference type="SUPFAM" id="SSF53474">
    <property type="entry name" value="alpha/beta-Hydrolases"/>
    <property type="match status" value="1"/>
</dbReference>
<protein>
    <submittedName>
        <fullName evidence="3">Type IV secretion system protein VirJ</fullName>
    </submittedName>
</protein>
<dbReference type="PROSITE" id="PS51318">
    <property type="entry name" value="TAT"/>
    <property type="match status" value="1"/>
</dbReference>
<feature type="signal peptide" evidence="1">
    <location>
        <begin position="1"/>
        <end position="26"/>
    </location>
</feature>
<dbReference type="EMBL" id="JACTVA010000071">
    <property type="protein sequence ID" value="MBC9209778.1"/>
    <property type="molecule type" value="Genomic_DNA"/>
</dbReference>
<evidence type="ECO:0000313" key="3">
    <source>
        <dbReference type="EMBL" id="MBC9209778.1"/>
    </source>
</evidence>
<evidence type="ECO:0000313" key="4">
    <source>
        <dbReference type="Proteomes" id="UP000626026"/>
    </source>
</evidence>
<accession>A0ABR7RTR3</accession>
<dbReference type="Pfam" id="PF06057">
    <property type="entry name" value="VirJ"/>
    <property type="match status" value="1"/>
</dbReference>
<comment type="caution">
    <text evidence="3">The sequence shown here is derived from an EMBL/GenBank/DDBJ whole genome shotgun (WGS) entry which is preliminary data.</text>
</comment>
<feature type="chain" id="PRO_5046541357" evidence="1">
    <location>
        <begin position="27"/>
        <end position="238"/>
    </location>
</feature>
<sequence length="238" mass="26459">MMKRRMLLAGTAATLLGAPLARPALAARDTSRWLVEMPARGQGRKDVFALILSGDGGWQDIDRTMGRNFRDRGVSVLGFDCLNWFWTRRQPEEVAAEIDRVVALYVEKWDIPKVAIIGYSFGADIMPGTWPRLKQETRDRVVLISLLAFAKEAAFEIRIGDFLGMSRPTAVPTLPDVPNLPPELVQCVYGTDETADTGCLAFRSPPAQIIGIKGGHHFDENYHALADRIYARLPPRPA</sequence>